<feature type="transmembrane region" description="Helical" evidence="1">
    <location>
        <begin position="26"/>
        <end position="51"/>
    </location>
</feature>
<evidence type="ECO:0000313" key="3">
    <source>
        <dbReference type="Proteomes" id="UP000218327"/>
    </source>
</evidence>
<sequence length="279" mass="31118">MTDVTQSPASSIAVNHDLVLYYSSRALLAIVWVSSFIFGLYILANYAAAYFDNDLSRWNNVLPGIYVPGELAASIGIGLHFAAGGVVLLLGGLQLIKSIRSNYPRVHHWTGRFYIAVCMVAAIGGLFFIAVRGTVGGLVMDIGFSLYGILMFLASVQTLRFAMKRQLLQHQAWAWRLYALAIGSWLYRMDYGLWLILTDWIGHTEEFDGWFDNFMAFFFYLPNLMIVELLIRARDGNSSKGLRVFTSVTMILSCGILIVATWGFAQIAWLPAISAWLGS</sequence>
<gene>
    <name evidence="2" type="ORF">COA96_08090</name>
</gene>
<feature type="transmembrane region" description="Helical" evidence="1">
    <location>
        <begin position="137"/>
        <end position="156"/>
    </location>
</feature>
<accession>A0A2A5B0P3</accession>
<dbReference type="EMBL" id="NVVJ01000020">
    <property type="protein sequence ID" value="PCJ25093.1"/>
    <property type="molecule type" value="Genomic_DNA"/>
</dbReference>
<keyword evidence="1" id="KW-0472">Membrane</keyword>
<feature type="transmembrane region" description="Helical" evidence="1">
    <location>
        <begin position="177"/>
        <end position="197"/>
    </location>
</feature>
<evidence type="ECO:0008006" key="4">
    <source>
        <dbReference type="Google" id="ProtNLM"/>
    </source>
</evidence>
<dbReference type="Proteomes" id="UP000218327">
    <property type="component" value="Unassembled WGS sequence"/>
</dbReference>
<keyword evidence="1" id="KW-0812">Transmembrane</keyword>
<name>A0A2A5B0P3_9GAMM</name>
<evidence type="ECO:0000313" key="2">
    <source>
        <dbReference type="EMBL" id="PCJ25093.1"/>
    </source>
</evidence>
<dbReference type="AlphaFoldDB" id="A0A2A5B0P3"/>
<keyword evidence="1" id="KW-1133">Transmembrane helix</keyword>
<feature type="transmembrane region" description="Helical" evidence="1">
    <location>
        <begin position="113"/>
        <end position="131"/>
    </location>
</feature>
<dbReference type="InterPro" id="IPR018750">
    <property type="entry name" value="DUF2306_membrane"/>
</dbReference>
<feature type="transmembrane region" description="Helical" evidence="1">
    <location>
        <begin position="209"/>
        <end position="231"/>
    </location>
</feature>
<feature type="transmembrane region" description="Helical" evidence="1">
    <location>
        <begin position="243"/>
        <end position="269"/>
    </location>
</feature>
<dbReference type="Pfam" id="PF10067">
    <property type="entry name" value="DUF2306"/>
    <property type="match status" value="1"/>
</dbReference>
<organism evidence="2 3">
    <name type="scientific">SAR86 cluster bacterium</name>
    <dbReference type="NCBI Taxonomy" id="2030880"/>
    <lineage>
        <taxon>Bacteria</taxon>
        <taxon>Pseudomonadati</taxon>
        <taxon>Pseudomonadota</taxon>
        <taxon>Gammaproteobacteria</taxon>
        <taxon>SAR86 cluster</taxon>
    </lineage>
</organism>
<comment type="caution">
    <text evidence="2">The sequence shown here is derived from an EMBL/GenBank/DDBJ whole genome shotgun (WGS) entry which is preliminary data.</text>
</comment>
<reference evidence="3" key="1">
    <citation type="submission" date="2017-08" db="EMBL/GenBank/DDBJ databases">
        <title>A dynamic microbial community with high functional redundancy inhabits the cold, oxic subseafloor aquifer.</title>
        <authorList>
            <person name="Tully B.J."/>
            <person name="Wheat C.G."/>
            <person name="Glazer B.T."/>
            <person name="Huber J.A."/>
        </authorList>
    </citation>
    <scope>NUCLEOTIDE SEQUENCE [LARGE SCALE GENOMIC DNA]</scope>
</reference>
<feature type="transmembrane region" description="Helical" evidence="1">
    <location>
        <begin position="71"/>
        <end position="93"/>
    </location>
</feature>
<evidence type="ECO:0000256" key="1">
    <source>
        <dbReference type="SAM" id="Phobius"/>
    </source>
</evidence>
<protein>
    <recommendedName>
        <fullName evidence="4">DUF2306 domain-containing protein</fullName>
    </recommendedName>
</protein>
<proteinExistence type="predicted"/>